<evidence type="ECO:0000313" key="2">
    <source>
        <dbReference type="EMBL" id="CAL1152570.1"/>
    </source>
</evidence>
<gene>
    <name evidence="1" type="ORF">C1SCF055_LOCUS25424</name>
</gene>
<keyword evidence="3" id="KW-1185">Reference proteome</keyword>
<protein>
    <submittedName>
        <fullName evidence="1">Uncharacterized protein</fullName>
    </submittedName>
</protein>
<feature type="non-terminal residue" evidence="1">
    <location>
        <position position="1"/>
    </location>
</feature>
<dbReference type="EMBL" id="CAMXCT010002592">
    <property type="protein sequence ID" value="CAI3999195.1"/>
    <property type="molecule type" value="Genomic_DNA"/>
</dbReference>
<reference evidence="1" key="1">
    <citation type="submission" date="2022-10" db="EMBL/GenBank/DDBJ databases">
        <authorList>
            <person name="Chen Y."/>
            <person name="Dougan E. K."/>
            <person name="Chan C."/>
            <person name="Rhodes N."/>
            <person name="Thang M."/>
        </authorList>
    </citation>
    <scope>NUCLEOTIDE SEQUENCE</scope>
</reference>
<dbReference type="Proteomes" id="UP001152797">
    <property type="component" value="Unassembled WGS sequence"/>
</dbReference>
<accession>A0A9P1CWY5</accession>
<reference evidence="2" key="2">
    <citation type="submission" date="2024-04" db="EMBL/GenBank/DDBJ databases">
        <authorList>
            <person name="Chen Y."/>
            <person name="Shah S."/>
            <person name="Dougan E. K."/>
            <person name="Thang M."/>
            <person name="Chan C."/>
        </authorList>
    </citation>
    <scope>NUCLEOTIDE SEQUENCE [LARGE SCALE GENOMIC DNA]</scope>
</reference>
<organism evidence="1">
    <name type="scientific">Cladocopium goreaui</name>
    <dbReference type="NCBI Taxonomy" id="2562237"/>
    <lineage>
        <taxon>Eukaryota</taxon>
        <taxon>Sar</taxon>
        <taxon>Alveolata</taxon>
        <taxon>Dinophyceae</taxon>
        <taxon>Suessiales</taxon>
        <taxon>Symbiodiniaceae</taxon>
        <taxon>Cladocopium</taxon>
    </lineage>
</organism>
<evidence type="ECO:0000313" key="1">
    <source>
        <dbReference type="EMBL" id="CAI3999195.1"/>
    </source>
</evidence>
<proteinExistence type="predicted"/>
<name>A0A9P1CWY5_9DINO</name>
<sequence>MLPPKWSSFRNPNDALCASCIWMLLLLFFFAYVSFCLASFSTELQRPTKESVYNERLQMPLVRLDVCELTAFHRQLNYSLLDHLLMERELEFLLPNGTEIWRRDVLNRSDMEFVHVDAMSCLQVPSMQVVPQESILPYHRWFLRLQGPIHPKLQRQNYSYVSGLFIRPSLANASHPVSIRQESFLKVLTPFTAKNRTAILRAVVSLDRWSDSLGGRLGAPYADTFYLDDSRIVPEAAEETTPVDVMPQLGNRLKIVP</sequence>
<dbReference type="OrthoDB" id="10578646at2759"/>
<dbReference type="EMBL" id="CAMXCT020002592">
    <property type="protein sequence ID" value="CAL1152570.1"/>
    <property type="molecule type" value="Genomic_DNA"/>
</dbReference>
<evidence type="ECO:0000313" key="3">
    <source>
        <dbReference type="Proteomes" id="UP001152797"/>
    </source>
</evidence>
<dbReference type="EMBL" id="CAMXCT030002592">
    <property type="protein sequence ID" value="CAL4786507.1"/>
    <property type="molecule type" value="Genomic_DNA"/>
</dbReference>
<comment type="caution">
    <text evidence="1">The sequence shown here is derived from an EMBL/GenBank/DDBJ whole genome shotgun (WGS) entry which is preliminary data.</text>
</comment>
<dbReference type="AlphaFoldDB" id="A0A9P1CWY5"/>